<name>A0A923KRA6_9BURK</name>
<comment type="caution">
    <text evidence="1">The sequence shown here is derived from an EMBL/GenBank/DDBJ whole genome shotgun (WGS) entry which is preliminary data.</text>
</comment>
<keyword evidence="2" id="KW-1185">Reference proteome</keyword>
<protein>
    <submittedName>
        <fullName evidence="1">DUF2946 domain-containing protein</fullName>
    </submittedName>
</protein>
<reference evidence="1" key="1">
    <citation type="submission" date="2020-08" db="EMBL/GenBank/DDBJ databases">
        <title>Novel species isolated from subtropical streams in China.</title>
        <authorList>
            <person name="Lu H."/>
        </authorList>
    </citation>
    <scope>NUCLEOTIDE SEQUENCE</scope>
    <source>
        <strain evidence="1">KACC 12607</strain>
    </source>
</reference>
<dbReference type="InterPro" id="IPR021333">
    <property type="entry name" value="DUF2946"/>
</dbReference>
<dbReference type="Pfam" id="PF11162">
    <property type="entry name" value="DUF2946"/>
    <property type="match status" value="1"/>
</dbReference>
<sequence>MKFSAAINKLTACIAIFAILLLSLAPSISSALNRNNQAMKFGTEICTAQGSIIKLVQIANSKTDSDIGSHVQTCAYCTLHAAKHATLSTFAVNVSAALQSETFPHLFYLAPNPLFAWLSSQPRAPPALS</sequence>
<proteinExistence type="predicted"/>
<accession>A0A923KRA6</accession>
<evidence type="ECO:0000313" key="2">
    <source>
        <dbReference type="Proteomes" id="UP000634011"/>
    </source>
</evidence>
<dbReference type="EMBL" id="JACOFV010000018">
    <property type="protein sequence ID" value="MBC3863849.1"/>
    <property type="molecule type" value="Genomic_DNA"/>
</dbReference>
<dbReference type="Proteomes" id="UP000634011">
    <property type="component" value="Unassembled WGS sequence"/>
</dbReference>
<gene>
    <name evidence="1" type="ORF">H8K32_17215</name>
</gene>
<dbReference type="AlphaFoldDB" id="A0A923KRA6"/>
<organism evidence="1 2">
    <name type="scientific">Undibacterium jejuense</name>
    <dbReference type="NCBI Taxonomy" id="1344949"/>
    <lineage>
        <taxon>Bacteria</taxon>
        <taxon>Pseudomonadati</taxon>
        <taxon>Pseudomonadota</taxon>
        <taxon>Betaproteobacteria</taxon>
        <taxon>Burkholderiales</taxon>
        <taxon>Oxalobacteraceae</taxon>
        <taxon>Undibacterium</taxon>
    </lineage>
</organism>
<evidence type="ECO:0000313" key="1">
    <source>
        <dbReference type="EMBL" id="MBC3863849.1"/>
    </source>
</evidence>
<dbReference type="RefSeq" id="WP_186913797.1">
    <property type="nucleotide sequence ID" value="NZ_JACOFV010000018.1"/>
</dbReference>